<dbReference type="RefSeq" id="XP_003664411.1">
    <property type="nucleotide sequence ID" value="XM_003664363.1"/>
</dbReference>
<dbReference type="GeneID" id="11514354"/>
<sequence length="59" mass="6637">MEEWYRFQTQFSPFLKLPSPGIGVHTGIEYGRGLVKDLNSRVSDKKPAQDEAVEKDVAA</sequence>
<feature type="region of interest" description="Disordered" evidence="1">
    <location>
        <begin position="40"/>
        <end position="59"/>
    </location>
</feature>
<accession>G2QFD7</accession>
<dbReference type="Proteomes" id="UP000007322">
    <property type="component" value="Chromosome 4"/>
</dbReference>
<evidence type="ECO:0000313" key="3">
    <source>
        <dbReference type="Proteomes" id="UP000007322"/>
    </source>
</evidence>
<dbReference type="EMBL" id="CP003005">
    <property type="protein sequence ID" value="AEO59166.1"/>
    <property type="molecule type" value="Genomic_DNA"/>
</dbReference>
<organism evidence="2 3">
    <name type="scientific">Thermothelomyces thermophilus (strain ATCC 42464 / BCRC 31852 / DSM 1799)</name>
    <name type="common">Sporotrichum thermophile</name>
    <dbReference type="NCBI Taxonomy" id="573729"/>
    <lineage>
        <taxon>Eukaryota</taxon>
        <taxon>Fungi</taxon>
        <taxon>Dikarya</taxon>
        <taxon>Ascomycota</taxon>
        <taxon>Pezizomycotina</taxon>
        <taxon>Sordariomycetes</taxon>
        <taxon>Sordariomycetidae</taxon>
        <taxon>Sordariales</taxon>
        <taxon>Chaetomiaceae</taxon>
        <taxon>Thermothelomyces</taxon>
    </lineage>
</organism>
<protein>
    <submittedName>
        <fullName evidence="2">Uncharacterized protein</fullName>
    </submittedName>
</protein>
<proteinExistence type="predicted"/>
<dbReference type="InParanoid" id="G2QFD7"/>
<dbReference type="VEuPathDB" id="FungiDB:MYCTH_2307205"/>
<dbReference type="KEGG" id="mtm:MYCTH_2307205"/>
<dbReference type="AlphaFoldDB" id="G2QFD7"/>
<dbReference type="HOGENOM" id="CLU_2962522_0_0_1"/>
<reference evidence="2 3" key="1">
    <citation type="journal article" date="2011" name="Nat. Biotechnol.">
        <title>Comparative genomic analysis of the thermophilic biomass-degrading fungi Myceliophthora thermophila and Thielavia terrestris.</title>
        <authorList>
            <person name="Berka R.M."/>
            <person name="Grigoriev I.V."/>
            <person name="Otillar R."/>
            <person name="Salamov A."/>
            <person name="Grimwood J."/>
            <person name="Reid I."/>
            <person name="Ishmael N."/>
            <person name="John T."/>
            <person name="Darmond C."/>
            <person name="Moisan M.-C."/>
            <person name="Henrissat B."/>
            <person name="Coutinho P.M."/>
            <person name="Lombard V."/>
            <person name="Natvig D.O."/>
            <person name="Lindquist E."/>
            <person name="Schmutz J."/>
            <person name="Lucas S."/>
            <person name="Harris P."/>
            <person name="Powlowski J."/>
            <person name="Bellemare A."/>
            <person name="Taylor D."/>
            <person name="Butler G."/>
            <person name="de Vries R.P."/>
            <person name="Allijn I.E."/>
            <person name="van den Brink J."/>
            <person name="Ushinsky S."/>
            <person name="Storms R."/>
            <person name="Powell A.J."/>
            <person name="Paulsen I.T."/>
            <person name="Elbourne L.D.H."/>
            <person name="Baker S.E."/>
            <person name="Magnuson J."/>
            <person name="LaBoissiere S."/>
            <person name="Clutterbuck A.J."/>
            <person name="Martinez D."/>
            <person name="Wogulis M."/>
            <person name="de Leon A.L."/>
            <person name="Rey M.W."/>
            <person name="Tsang A."/>
        </authorList>
    </citation>
    <scope>NUCLEOTIDE SEQUENCE [LARGE SCALE GENOMIC DNA]</scope>
    <source>
        <strain evidence="3">ATCC 42464 / BCRC 31852 / DSM 1799</strain>
    </source>
</reference>
<gene>
    <name evidence="2" type="ORF">MYCTH_2307205</name>
</gene>
<evidence type="ECO:0000313" key="2">
    <source>
        <dbReference type="EMBL" id="AEO59166.1"/>
    </source>
</evidence>
<evidence type="ECO:0000256" key="1">
    <source>
        <dbReference type="SAM" id="MobiDB-lite"/>
    </source>
</evidence>
<name>G2QFD7_THET4</name>
<keyword evidence="3" id="KW-1185">Reference proteome</keyword>